<evidence type="ECO:0000313" key="3">
    <source>
        <dbReference type="Proteomes" id="UP000594463"/>
    </source>
</evidence>
<dbReference type="RefSeq" id="WP_218113297.1">
    <property type="nucleotide sequence ID" value="NZ_CP065383.1"/>
</dbReference>
<evidence type="ECO:0000313" key="2">
    <source>
        <dbReference type="EMBL" id="QPM68138.1"/>
    </source>
</evidence>
<dbReference type="AlphaFoldDB" id="A0A7T1F2L4"/>
<sequence>MNDSITRVEIDNSVWKSLYKIAAIASLTVLLLMSIQIVVFTSSGHHRTP</sequence>
<reference evidence="2 3" key="1">
    <citation type="journal article" date="2021" name="Nat. Commun.">
        <title>Isolation of a member of the candidate phylum Atribacteria reveals a unique cell membrane structure.</title>
        <authorList>
            <person name="Taiki K."/>
            <person name="Nobu M.K."/>
            <person name="Kusada H."/>
            <person name="Meng X.-Y."/>
            <person name="Hosoki N."/>
            <person name="Uematsu K."/>
            <person name="Yoshioka H."/>
            <person name="Kamagata Y."/>
            <person name="Tamaki H."/>
        </authorList>
    </citation>
    <scope>NUCLEOTIDE SEQUENCE [LARGE SCALE GENOMIC DNA]</scope>
    <source>
        <strain evidence="2 3">RT761</strain>
    </source>
</reference>
<feature type="transmembrane region" description="Helical" evidence="1">
    <location>
        <begin position="21"/>
        <end position="40"/>
    </location>
</feature>
<dbReference type="Proteomes" id="UP000594463">
    <property type="component" value="Chromosome"/>
</dbReference>
<dbReference type="EMBL" id="CP065383">
    <property type="protein sequence ID" value="QPM68138.1"/>
    <property type="molecule type" value="Genomic_DNA"/>
</dbReference>
<dbReference type="KEGG" id="alam:RT761_01352"/>
<protein>
    <submittedName>
        <fullName evidence="2">Uncharacterized protein</fullName>
    </submittedName>
</protein>
<keyword evidence="1" id="KW-0472">Membrane</keyword>
<evidence type="ECO:0000256" key="1">
    <source>
        <dbReference type="SAM" id="Phobius"/>
    </source>
</evidence>
<proteinExistence type="predicted"/>
<keyword evidence="1" id="KW-0812">Transmembrane</keyword>
<organism evidence="2 3">
    <name type="scientific">Atribacter laminatus</name>
    <dbReference type="NCBI Taxonomy" id="2847778"/>
    <lineage>
        <taxon>Bacteria</taxon>
        <taxon>Pseudomonadati</taxon>
        <taxon>Atribacterota</taxon>
        <taxon>Atribacteria</taxon>
        <taxon>Atribacterales</taxon>
        <taxon>Atribacteraceae</taxon>
        <taxon>Atribacter</taxon>
    </lineage>
</organism>
<gene>
    <name evidence="2" type="ORF">RT761_01352</name>
</gene>
<accession>A0A7T1F2L4</accession>
<keyword evidence="1" id="KW-1133">Transmembrane helix</keyword>
<keyword evidence="3" id="KW-1185">Reference proteome</keyword>
<name>A0A7T1F2L4_ATRLM</name>